<dbReference type="RefSeq" id="XP_008618412.1">
    <property type="nucleotide sequence ID" value="XM_008620190.1"/>
</dbReference>
<name>T0Q0Q5_SAPDV</name>
<dbReference type="InParanoid" id="T0Q0Q5"/>
<proteinExistence type="predicted"/>
<keyword evidence="3" id="KW-1185">Reference proteome</keyword>
<dbReference type="GeneID" id="19954813"/>
<evidence type="ECO:0000256" key="1">
    <source>
        <dbReference type="SAM" id="MobiDB-lite"/>
    </source>
</evidence>
<feature type="region of interest" description="Disordered" evidence="1">
    <location>
        <begin position="183"/>
        <end position="239"/>
    </location>
</feature>
<dbReference type="EMBL" id="JH767198">
    <property type="protein sequence ID" value="EQC28126.1"/>
    <property type="molecule type" value="Genomic_DNA"/>
</dbReference>
<gene>
    <name evidence="2" type="ORF">SDRG_14086</name>
</gene>
<protein>
    <submittedName>
        <fullName evidence="2">Uncharacterized protein</fullName>
    </submittedName>
</protein>
<dbReference type="eggNOG" id="ENOG502SGYC">
    <property type="taxonomic scope" value="Eukaryota"/>
</dbReference>
<dbReference type="Gene3D" id="1.25.40.20">
    <property type="entry name" value="Ankyrin repeat-containing domain"/>
    <property type="match status" value="1"/>
</dbReference>
<dbReference type="SUPFAM" id="SSF48403">
    <property type="entry name" value="Ankyrin repeat"/>
    <property type="match status" value="1"/>
</dbReference>
<reference evidence="2 3" key="1">
    <citation type="submission" date="2012-04" db="EMBL/GenBank/DDBJ databases">
        <title>The Genome Sequence of Saprolegnia declina VS20.</title>
        <authorList>
            <consortium name="The Broad Institute Genome Sequencing Platform"/>
            <person name="Russ C."/>
            <person name="Nusbaum C."/>
            <person name="Tyler B."/>
            <person name="van West P."/>
            <person name="Dieguez-Uribeondo J."/>
            <person name="de Bruijn I."/>
            <person name="Tripathy S."/>
            <person name="Jiang R."/>
            <person name="Young S.K."/>
            <person name="Zeng Q."/>
            <person name="Gargeya S."/>
            <person name="Fitzgerald M."/>
            <person name="Haas B."/>
            <person name="Abouelleil A."/>
            <person name="Alvarado L."/>
            <person name="Arachchi H.M."/>
            <person name="Berlin A."/>
            <person name="Chapman S.B."/>
            <person name="Goldberg J."/>
            <person name="Griggs A."/>
            <person name="Gujja S."/>
            <person name="Hansen M."/>
            <person name="Howarth C."/>
            <person name="Imamovic A."/>
            <person name="Larimer J."/>
            <person name="McCowen C."/>
            <person name="Montmayeur A."/>
            <person name="Murphy C."/>
            <person name="Neiman D."/>
            <person name="Pearson M."/>
            <person name="Priest M."/>
            <person name="Roberts A."/>
            <person name="Saif S."/>
            <person name="Shea T."/>
            <person name="Sisk P."/>
            <person name="Sykes S."/>
            <person name="Wortman J."/>
            <person name="Nusbaum C."/>
            <person name="Birren B."/>
        </authorList>
    </citation>
    <scope>NUCLEOTIDE SEQUENCE [LARGE SCALE GENOMIC DNA]</scope>
    <source>
        <strain evidence="2 3">VS20</strain>
    </source>
</reference>
<dbReference type="OMA" id="ISESCEH"/>
<organism evidence="2 3">
    <name type="scientific">Saprolegnia diclina (strain VS20)</name>
    <dbReference type="NCBI Taxonomy" id="1156394"/>
    <lineage>
        <taxon>Eukaryota</taxon>
        <taxon>Sar</taxon>
        <taxon>Stramenopiles</taxon>
        <taxon>Oomycota</taxon>
        <taxon>Saprolegniomycetes</taxon>
        <taxon>Saprolegniales</taxon>
        <taxon>Saprolegniaceae</taxon>
        <taxon>Saprolegnia</taxon>
    </lineage>
</organism>
<dbReference type="AlphaFoldDB" id="T0Q0Q5"/>
<sequence length="934" mass="103625">MAHKPKEYPTLLAHDVVCSDAHADLLRRMQPSAHFNADLVTESPIVPFTYTRRYLVMTTSGLRTHAISESCEHPRSRSRSDAALRVPLRFVDMIQCKSTDGKGVEWYMVLVQWADKSSDTWMHVADVRNEHRNLLQQLYVATINSWLRVDKVLPASWEAYAAEDRLWLDDPVVANWLQTAQPIKVQPPDETQATLKRPAAPYDTNSKRMKPPLPGDTESEDDSMDEHEHEHEQAPPTPAAAADVVDDVVCTLSTLALKAKYGVALASPPTTTVACPCGLVTDSDDGYSGLWNVCANMHCRRAMHTVCTSPSTRHCARCEPRPRRTFTAAHLVLAAQSNALHLLRAENVLLDGAVLQQCILAAADAGAVDALQYLLTRSPKAEWGSLVDDIGRNALHIAIAQRHSRVVAHLVSQQPLLLLSTDAFQQSCMELFLREMPRDFLRLRKDLSGVLRIPDEKNNGIAHVLCRALPETDFAAVINVLPYATFSDVNDDGETPVMLACQHPRLKAQHLRALSLPTDWWRSTDKKGYGPLHHLLMAGHGDLILHIERSVVLEASDIFTCAMQHGQTKAVAMLLVHFNERLLEREGTSQLWPILSAPTPAFVLQLLKCHLRAQLQYVHDAAEMAPDAVQRLVDCMASDVSILTYIGQSIMVERSLLSAPFFVRYRHLLPFDAKLLQLEAVLTLPTSTVGVTITVKPDESCWTALLTASKANFNWREPITLCTPSDRYVSSDDAFWSTLWPQVLNARVLDELHPATMLVLGKVLGHLVCMQKSLPPTPTMSMELFRCLVHKPNAASTAYLAHRADRHVLETGASAFRTPFFRLLGSALDGWTAPELYVLLFRVPRDVAAWQATVRHQPGVDPQTNETVQMWWHVVNALPTHALGMLQVVVGLGPWTLAINTISTTLGPGEVQLSAEIATESDLKSALTLALRAA</sequence>
<dbReference type="Proteomes" id="UP000030762">
    <property type="component" value="Unassembled WGS sequence"/>
</dbReference>
<accession>T0Q0Q5</accession>
<dbReference type="OrthoDB" id="75290at2759"/>
<dbReference type="InterPro" id="IPR036770">
    <property type="entry name" value="Ankyrin_rpt-contain_sf"/>
</dbReference>
<evidence type="ECO:0000313" key="2">
    <source>
        <dbReference type="EMBL" id="EQC28126.1"/>
    </source>
</evidence>
<evidence type="ECO:0000313" key="3">
    <source>
        <dbReference type="Proteomes" id="UP000030762"/>
    </source>
</evidence>
<dbReference type="VEuPathDB" id="FungiDB:SDRG_14086"/>